<proteinExistence type="predicted"/>
<reference evidence="4" key="4">
    <citation type="journal article" date="2008" name="Nucleic Acids Res.">
        <title>The rice annotation project database (RAP-DB): 2008 update.</title>
        <authorList>
            <consortium name="The rice annotation project (RAP)"/>
        </authorList>
    </citation>
    <scope>GENOME REANNOTATION</scope>
    <source>
        <strain evidence="4">cv. Nipponbare</strain>
    </source>
</reference>
<evidence type="ECO:0000313" key="4">
    <source>
        <dbReference type="Proteomes" id="UP000000763"/>
    </source>
</evidence>
<dbReference type="AlphaFoldDB" id="Q651U2"/>
<protein>
    <submittedName>
        <fullName evidence="3">Uncharacterized protein</fullName>
    </submittedName>
</protein>
<gene>
    <name evidence="3" type="ORF">OSJNBa0051O02.38</name>
    <name evidence="2" type="ORF">OSJNBb0065C04.5</name>
</gene>
<dbReference type="Proteomes" id="UP000000763">
    <property type="component" value="Chromosome 6"/>
</dbReference>
<reference evidence="4" key="3">
    <citation type="journal article" date="2005" name="Nature">
        <title>The map-based sequence of the rice genome.</title>
        <authorList>
            <consortium name="International rice genome sequencing project (IRGSP)"/>
            <person name="Matsumoto T."/>
            <person name="Wu J."/>
            <person name="Kanamori H."/>
            <person name="Katayose Y."/>
            <person name="Fujisawa M."/>
            <person name="Namiki N."/>
            <person name="Mizuno H."/>
            <person name="Yamamoto K."/>
            <person name="Antonio B.A."/>
            <person name="Baba T."/>
            <person name="Sakata K."/>
            <person name="Nagamura Y."/>
            <person name="Aoki H."/>
            <person name="Arikawa K."/>
            <person name="Arita K."/>
            <person name="Bito T."/>
            <person name="Chiden Y."/>
            <person name="Fujitsuka N."/>
            <person name="Fukunaka R."/>
            <person name="Hamada M."/>
            <person name="Harada C."/>
            <person name="Hayashi A."/>
            <person name="Hijishita S."/>
            <person name="Honda M."/>
            <person name="Hosokawa S."/>
            <person name="Ichikawa Y."/>
            <person name="Idonuma A."/>
            <person name="Iijima M."/>
            <person name="Ikeda M."/>
            <person name="Ikeno M."/>
            <person name="Ito K."/>
            <person name="Ito S."/>
            <person name="Ito T."/>
            <person name="Ito Y."/>
            <person name="Ito Y."/>
            <person name="Iwabuchi A."/>
            <person name="Kamiya K."/>
            <person name="Karasawa W."/>
            <person name="Kurita K."/>
            <person name="Katagiri S."/>
            <person name="Kikuta A."/>
            <person name="Kobayashi H."/>
            <person name="Kobayashi N."/>
            <person name="Machita K."/>
            <person name="Maehara T."/>
            <person name="Masukawa M."/>
            <person name="Mizubayashi T."/>
            <person name="Mukai Y."/>
            <person name="Nagasaki H."/>
            <person name="Nagata Y."/>
            <person name="Naito S."/>
            <person name="Nakashima M."/>
            <person name="Nakama Y."/>
            <person name="Nakamichi Y."/>
            <person name="Nakamura M."/>
            <person name="Meguro A."/>
            <person name="Negishi M."/>
            <person name="Ohta I."/>
            <person name="Ohta T."/>
            <person name="Okamoto M."/>
            <person name="Ono N."/>
            <person name="Saji S."/>
            <person name="Sakaguchi M."/>
            <person name="Sakai K."/>
            <person name="Shibata M."/>
            <person name="Shimokawa T."/>
            <person name="Song J."/>
            <person name="Takazaki Y."/>
            <person name="Terasawa K."/>
            <person name="Tsugane M."/>
            <person name="Tsuji K."/>
            <person name="Ueda S."/>
            <person name="Waki K."/>
            <person name="Yamagata H."/>
            <person name="Yamamoto M."/>
            <person name="Yamamoto S."/>
            <person name="Yamane H."/>
            <person name="Yoshiki S."/>
            <person name="Yoshihara R."/>
            <person name="Yukawa K."/>
            <person name="Zhong H."/>
            <person name="Yano M."/>
            <person name="Yuan Q."/>
            <person name="Ouyang S."/>
            <person name="Liu J."/>
            <person name="Jones K.M."/>
            <person name="Gansberger K."/>
            <person name="Moffat K."/>
            <person name="Hill J."/>
            <person name="Bera J."/>
            <person name="Fadrosh D."/>
            <person name="Jin S."/>
            <person name="Johri S."/>
            <person name="Kim M."/>
            <person name="Overton L."/>
            <person name="Reardon M."/>
            <person name="Tsitrin T."/>
            <person name="Vuong H."/>
            <person name="Weaver B."/>
            <person name="Ciecko A."/>
            <person name="Tallon L."/>
            <person name="Jackson J."/>
            <person name="Pai G."/>
            <person name="Aken S.V."/>
            <person name="Utterback T."/>
            <person name="Reidmuller S."/>
            <person name="Feldblyum T."/>
            <person name="Hsiao J."/>
            <person name="Zismann V."/>
            <person name="Iobst S."/>
            <person name="de Vazeille A.R."/>
            <person name="Buell C.R."/>
            <person name="Ying K."/>
            <person name="Li Y."/>
            <person name="Lu T."/>
            <person name="Huang Y."/>
            <person name="Zhao Q."/>
            <person name="Feng Q."/>
            <person name="Zhang L."/>
            <person name="Zhu J."/>
            <person name="Weng Q."/>
            <person name="Mu J."/>
            <person name="Lu Y."/>
            <person name="Fan D."/>
            <person name="Liu Y."/>
            <person name="Guan J."/>
            <person name="Zhang Y."/>
            <person name="Yu S."/>
            <person name="Liu X."/>
            <person name="Zhang Y."/>
            <person name="Hong G."/>
            <person name="Han B."/>
            <person name="Choisne N."/>
            <person name="Demange N."/>
            <person name="Orjeda G."/>
            <person name="Samain S."/>
            <person name="Cattolico L."/>
            <person name="Pelletier E."/>
            <person name="Couloux A."/>
            <person name="Segurens B."/>
            <person name="Wincker P."/>
            <person name="D'Hont A."/>
            <person name="Scarpelli C."/>
            <person name="Weissenbach J."/>
            <person name="Salanoubat M."/>
            <person name="Quetier F."/>
            <person name="Yu Y."/>
            <person name="Kim H.R."/>
            <person name="Rambo T."/>
            <person name="Currie J."/>
            <person name="Collura K."/>
            <person name="Luo M."/>
            <person name="Yang T."/>
            <person name="Ammiraju J.S.S."/>
            <person name="Engler F."/>
            <person name="Soderlund C."/>
            <person name="Wing R.A."/>
            <person name="Palmer L.E."/>
            <person name="de la Bastide M."/>
            <person name="Spiegel L."/>
            <person name="Nascimento L."/>
            <person name="Zutavern T."/>
            <person name="O'Shaughnessy A."/>
            <person name="Dike S."/>
            <person name="Dedhia N."/>
            <person name="Preston R."/>
            <person name="Balija V."/>
            <person name="McCombie W.R."/>
            <person name="Chow T."/>
            <person name="Chen H."/>
            <person name="Chung M."/>
            <person name="Chen C."/>
            <person name="Shaw J."/>
            <person name="Wu H."/>
            <person name="Hsiao K."/>
            <person name="Chao Y."/>
            <person name="Chu M."/>
            <person name="Cheng C."/>
            <person name="Hour A."/>
            <person name="Lee P."/>
            <person name="Lin S."/>
            <person name="Lin Y."/>
            <person name="Liou J."/>
            <person name="Liu S."/>
            <person name="Hsing Y."/>
            <person name="Raghuvanshi S."/>
            <person name="Mohanty A."/>
            <person name="Bharti A.K."/>
            <person name="Gaur A."/>
            <person name="Gupta V."/>
            <person name="Kumar D."/>
            <person name="Ravi V."/>
            <person name="Vij S."/>
            <person name="Kapur A."/>
            <person name="Khurana P."/>
            <person name="Khurana P."/>
            <person name="Khurana J.P."/>
            <person name="Tyagi A.K."/>
            <person name="Gaikwad K."/>
            <person name="Singh A."/>
            <person name="Dalal V."/>
            <person name="Srivastava S."/>
            <person name="Dixit A."/>
            <person name="Pal A.K."/>
            <person name="Ghazi I.A."/>
            <person name="Yadav M."/>
            <person name="Pandit A."/>
            <person name="Bhargava A."/>
            <person name="Sureshbabu K."/>
            <person name="Batra K."/>
            <person name="Sharma T.R."/>
            <person name="Mohapatra T."/>
            <person name="Singh N.K."/>
            <person name="Messing J."/>
            <person name="Nelson A.B."/>
            <person name="Fuks G."/>
            <person name="Kavchok S."/>
            <person name="Keizer G."/>
            <person name="Linton E."/>
            <person name="Llaca V."/>
            <person name="Song R."/>
            <person name="Tanyolac B."/>
            <person name="Young S."/>
            <person name="Ho-Il K."/>
            <person name="Hahn J.H."/>
            <person name="Sangsakoo G."/>
            <person name="Vanavichit A."/>
            <person name="de Mattos Luiz.A.T."/>
            <person name="Zimmer P.D."/>
            <person name="Malone G."/>
            <person name="Dellagostin O."/>
            <person name="de Oliveira A.C."/>
            <person name="Bevan M."/>
            <person name="Bancroft I."/>
            <person name="Minx P."/>
            <person name="Cordum H."/>
            <person name="Wilson R."/>
            <person name="Cheng Z."/>
            <person name="Jin W."/>
            <person name="Jiang J."/>
            <person name="Leong S.A."/>
            <person name="Iwama H."/>
            <person name="Gojobori T."/>
            <person name="Itoh T."/>
            <person name="Niimura Y."/>
            <person name="Fujii Y."/>
            <person name="Habara T."/>
            <person name="Sakai H."/>
            <person name="Sato Y."/>
            <person name="Wilson G."/>
            <person name="Kumar K."/>
            <person name="McCouch S."/>
            <person name="Juretic N."/>
            <person name="Hoen D."/>
            <person name="Wright S."/>
            <person name="Bruskiewich R."/>
            <person name="Bureau T."/>
            <person name="Miyao A."/>
            <person name="Hirochika H."/>
            <person name="Nishikawa T."/>
            <person name="Kadowaki K."/>
            <person name="Sugiura M."/>
            <person name="Burr B."/>
            <person name="Sasaki T."/>
        </authorList>
    </citation>
    <scope>NUCLEOTIDE SEQUENCE [LARGE SCALE GENOMIC DNA]</scope>
    <source>
        <strain evidence="4">cv. Nipponbare</strain>
    </source>
</reference>
<accession>Q651U2</accession>
<evidence type="ECO:0000256" key="1">
    <source>
        <dbReference type="SAM" id="MobiDB-lite"/>
    </source>
</evidence>
<reference evidence="3" key="2">
    <citation type="submission" date="2002-09" db="EMBL/GenBank/DDBJ databases">
        <title>Oryza sativa nipponbare(GA3) genomic DNA, chromosome 6, BAC clone:OSJNBa0051O02.</title>
        <authorList>
            <person name="Sasaki T."/>
            <person name="Matsumoto T."/>
            <person name="Katayose Y."/>
        </authorList>
    </citation>
    <scope>NUCLEOTIDE SEQUENCE</scope>
</reference>
<sequence length="83" mass="9378">MGRRAPARDMGARDGKEGTMEGRGFLGDPLQPRLRRRRRQAVTNCQQSWLLQASPETTRAWSSVLLVISTDVERMSLVHPMSL</sequence>
<feature type="region of interest" description="Disordered" evidence="1">
    <location>
        <begin position="1"/>
        <end position="31"/>
    </location>
</feature>
<organism evidence="3 4">
    <name type="scientific">Oryza sativa subsp. japonica</name>
    <name type="common">Rice</name>
    <dbReference type="NCBI Taxonomy" id="39947"/>
    <lineage>
        <taxon>Eukaryota</taxon>
        <taxon>Viridiplantae</taxon>
        <taxon>Streptophyta</taxon>
        <taxon>Embryophyta</taxon>
        <taxon>Tracheophyta</taxon>
        <taxon>Spermatophyta</taxon>
        <taxon>Magnoliopsida</taxon>
        <taxon>Liliopsida</taxon>
        <taxon>Poales</taxon>
        <taxon>Poaceae</taxon>
        <taxon>BOP clade</taxon>
        <taxon>Oryzoideae</taxon>
        <taxon>Oryzeae</taxon>
        <taxon>Oryzinae</taxon>
        <taxon>Oryza</taxon>
        <taxon>Oryza sativa</taxon>
    </lineage>
</organism>
<dbReference type="EMBL" id="AP004744">
    <property type="protein sequence ID" value="BAD45849.1"/>
    <property type="molecule type" value="Genomic_DNA"/>
</dbReference>
<reference evidence="2" key="1">
    <citation type="submission" date="2002-02" db="EMBL/GenBank/DDBJ databases">
        <title>Oryza sativa nipponbare(GA3) genomic DNA, chromosome 6, BAC clone:OSJNBb0065C04.</title>
        <authorList>
            <person name="Sasaki T."/>
            <person name="Matsumoto T."/>
            <person name="Yamamoto K."/>
        </authorList>
    </citation>
    <scope>NUCLEOTIDE SEQUENCE</scope>
</reference>
<evidence type="ECO:0000313" key="2">
    <source>
        <dbReference type="EMBL" id="BAD45849.1"/>
    </source>
</evidence>
<dbReference type="EMBL" id="AP005769">
    <property type="protein sequence ID" value="BAD46425.1"/>
    <property type="molecule type" value="Genomic_DNA"/>
</dbReference>
<feature type="compositionally biased region" description="Basic and acidic residues" evidence="1">
    <location>
        <begin position="1"/>
        <end position="20"/>
    </location>
</feature>
<evidence type="ECO:0000313" key="3">
    <source>
        <dbReference type="EMBL" id="BAD46425.1"/>
    </source>
</evidence>
<name>Q651U2_ORYSJ</name>